<evidence type="ECO:0000313" key="8">
    <source>
        <dbReference type="EMBL" id="QJD29085.1"/>
    </source>
</evidence>
<keyword evidence="2" id="KW-0902">Two-component regulatory system</keyword>
<dbReference type="SUPFAM" id="SSF52172">
    <property type="entry name" value="CheY-like"/>
    <property type="match status" value="1"/>
</dbReference>
<evidence type="ECO:0000256" key="1">
    <source>
        <dbReference type="ARBA" id="ARBA00022553"/>
    </source>
</evidence>
<feature type="domain" description="Response regulatory" evidence="7">
    <location>
        <begin position="12"/>
        <end position="126"/>
    </location>
</feature>
<dbReference type="Gene3D" id="3.40.50.2300">
    <property type="match status" value="1"/>
</dbReference>
<evidence type="ECO:0000256" key="2">
    <source>
        <dbReference type="ARBA" id="ARBA00023012"/>
    </source>
</evidence>
<keyword evidence="4" id="KW-0238">DNA-binding</keyword>
<reference evidence="9" key="1">
    <citation type="submission" date="2019-12" db="EMBL/GenBank/DDBJ databases">
        <authorList>
            <person name="Awala S.I."/>
            <person name="Rhee S.K."/>
        </authorList>
    </citation>
    <scope>NUCLEOTIDE SEQUENCE [LARGE SCALE GENOMIC DNA]</scope>
    <source>
        <strain evidence="9">IM1</strain>
    </source>
</reference>
<dbReference type="PROSITE" id="PS50110">
    <property type="entry name" value="RESPONSE_REGULATORY"/>
    <property type="match status" value="1"/>
</dbReference>
<dbReference type="Pfam" id="PF02954">
    <property type="entry name" value="HTH_8"/>
    <property type="match status" value="1"/>
</dbReference>
<dbReference type="InterPro" id="IPR011006">
    <property type="entry name" value="CheY-like_superfamily"/>
</dbReference>
<name>A0A858Q5K3_9GAMM</name>
<evidence type="ECO:0000256" key="5">
    <source>
        <dbReference type="ARBA" id="ARBA00023163"/>
    </source>
</evidence>
<dbReference type="KEGG" id="metu:GNH96_03270"/>
<dbReference type="InterPro" id="IPR002197">
    <property type="entry name" value="HTH_Fis"/>
</dbReference>
<dbReference type="EMBL" id="CP046565">
    <property type="protein sequence ID" value="QJD29085.1"/>
    <property type="molecule type" value="Genomic_DNA"/>
</dbReference>
<accession>A0A858Q5K3</accession>
<evidence type="ECO:0000256" key="6">
    <source>
        <dbReference type="PROSITE-ProRule" id="PRU00169"/>
    </source>
</evidence>
<dbReference type="GO" id="GO:0032993">
    <property type="term" value="C:protein-DNA complex"/>
    <property type="evidence" value="ECO:0007669"/>
    <property type="project" value="TreeGrafter"/>
</dbReference>
<dbReference type="GO" id="GO:0005829">
    <property type="term" value="C:cytosol"/>
    <property type="evidence" value="ECO:0007669"/>
    <property type="project" value="TreeGrafter"/>
</dbReference>
<dbReference type="PRINTS" id="PR01590">
    <property type="entry name" value="HTHFIS"/>
</dbReference>
<dbReference type="GO" id="GO:0000156">
    <property type="term" value="F:phosphorelay response regulator activity"/>
    <property type="evidence" value="ECO:0007669"/>
    <property type="project" value="TreeGrafter"/>
</dbReference>
<feature type="modified residue" description="4-aspartylphosphate" evidence="6">
    <location>
        <position position="61"/>
    </location>
</feature>
<dbReference type="Pfam" id="PF00072">
    <property type="entry name" value="Response_reg"/>
    <property type="match status" value="1"/>
</dbReference>
<organism evidence="8 9">
    <name type="scientific">Methylococcus geothermalis</name>
    <dbReference type="NCBI Taxonomy" id="2681310"/>
    <lineage>
        <taxon>Bacteria</taxon>
        <taxon>Pseudomonadati</taxon>
        <taxon>Pseudomonadota</taxon>
        <taxon>Gammaproteobacteria</taxon>
        <taxon>Methylococcales</taxon>
        <taxon>Methylococcaceae</taxon>
        <taxon>Methylococcus</taxon>
    </lineage>
</organism>
<dbReference type="SUPFAM" id="SSF46689">
    <property type="entry name" value="Homeodomain-like"/>
    <property type="match status" value="1"/>
</dbReference>
<dbReference type="InterPro" id="IPR039420">
    <property type="entry name" value="WalR-like"/>
</dbReference>
<dbReference type="AlphaFoldDB" id="A0A858Q5K3"/>
<keyword evidence="5" id="KW-0804">Transcription</keyword>
<dbReference type="SMART" id="SM00448">
    <property type="entry name" value="REC"/>
    <property type="match status" value="1"/>
</dbReference>
<proteinExistence type="predicted"/>
<keyword evidence="3" id="KW-0805">Transcription regulation</keyword>
<dbReference type="CDD" id="cd17563">
    <property type="entry name" value="REC_RegA-like"/>
    <property type="match status" value="1"/>
</dbReference>
<dbReference type="PANTHER" id="PTHR48111:SF1">
    <property type="entry name" value="TWO-COMPONENT RESPONSE REGULATOR ORR33"/>
    <property type="match status" value="1"/>
</dbReference>
<evidence type="ECO:0000256" key="3">
    <source>
        <dbReference type="ARBA" id="ARBA00023015"/>
    </source>
</evidence>
<dbReference type="InterPro" id="IPR001789">
    <property type="entry name" value="Sig_transdc_resp-reg_receiver"/>
</dbReference>
<keyword evidence="1 6" id="KW-0597">Phosphoprotein</keyword>
<sequence>MSTQEEKNESPHLLLVDDDPTYCEVLRQALARRNYTVHAANDVETGLDLAARIEPEYAVVDLRIGHESGLALVKRLHELDSNTRIVVLTGFASIATAVEAIKLGATHYLTKPADTDEILAALHKDEGDTSVEIKEKPLSVKRLEWEHLQKILVEHDGNISAAARALGMHRRTLQRKLEKRPVKE</sequence>
<dbReference type="Gene3D" id="1.10.10.60">
    <property type="entry name" value="Homeodomain-like"/>
    <property type="match status" value="1"/>
</dbReference>
<dbReference type="GO" id="GO:0000976">
    <property type="term" value="F:transcription cis-regulatory region binding"/>
    <property type="evidence" value="ECO:0007669"/>
    <property type="project" value="TreeGrafter"/>
</dbReference>
<evidence type="ECO:0000259" key="7">
    <source>
        <dbReference type="PROSITE" id="PS50110"/>
    </source>
</evidence>
<evidence type="ECO:0000313" key="9">
    <source>
        <dbReference type="Proteomes" id="UP000503004"/>
    </source>
</evidence>
<dbReference type="PANTHER" id="PTHR48111">
    <property type="entry name" value="REGULATOR OF RPOS"/>
    <property type="match status" value="1"/>
</dbReference>
<dbReference type="InterPro" id="IPR009057">
    <property type="entry name" value="Homeodomain-like_sf"/>
</dbReference>
<protein>
    <submittedName>
        <fullName evidence="8">Response regulator</fullName>
    </submittedName>
</protein>
<dbReference type="Proteomes" id="UP000503004">
    <property type="component" value="Chromosome"/>
</dbReference>
<keyword evidence="9" id="KW-1185">Reference proteome</keyword>
<gene>
    <name evidence="8" type="ORF">GNH96_03270</name>
</gene>
<dbReference type="GO" id="GO:0006355">
    <property type="term" value="P:regulation of DNA-templated transcription"/>
    <property type="evidence" value="ECO:0007669"/>
    <property type="project" value="TreeGrafter"/>
</dbReference>
<evidence type="ECO:0000256" key="4">
    <source>
        <dbReference type="ARBA" id="ARBA00023125"/>
    </source>
</evidence>